<dbReference type="STRING" id="940190.MPTP_0460"/>
<proteinExistence type="predicted"/>
<sequence>MTKYDSKEYLAKLDAFWRAANYISVGQLYLKDNPLLDRPIETTDVKVHPIGHWGTISGQNFIYAHLNRVINKYDLNMFYVEGPGHGGQVMVDRSWYLILI</sequence>
<dbReference type="Proteomes" id="UP000008456">
    <property type="component" value="Chromosome"/>
</dbReference>
<organism evidence="2 3">
    <name type="scientific">Melissococcus plutonius (strain ATCC 35311 / DSM 29964 / CIP 104052 / LMG 20360 / NCIMB 702443)</name>
    <dbReference type="NCBI Taxonomy" id="940190"/>
    <lineage>
        <taxon>Bacteria</taxon>
        <taxon>Bacillati</taxon>
        <taxon>Bacillota</taxon>
        <taxon>Bacilli</taxon>
        <taxon>Lactobacillales</taxon>
        <taxon>Enterococcaceae</taxon>
        <taxon>Melissococcus</taxon>
    </lineage>
</organism>
<dbReference type="EMBL" id="AP012200">
    <property type="protein sequence ID" value="BAK20939.1"/>
    <property type="molecule type" value="Genomic_DNA"/>
</dbReference>
<dbReference type="GO" id="GO:0050193">
    <property type="term" value="F:phosphoketolase activity"/>
    <property type="evidence" value="ECO:0007669"/>
    <property type="project" value="UniProtKB-EC"/>
</dbReference>
<accession>F3Y8W1</accession>
<dbReference type="InterPro" id="IPR029061">
    <property type="entry name" value="THDP-binding"/>
</dbReference>
<name>F3Y8W1_MELPT</name>
<feature type="domain" description="Xylulose 5-phosphate/Fructose 6-phosphate phosphoketolase N-terminal" evidence="1">
    <location>
        <begin position="6"/>
        <end position="95"/>
    </location>
</feature>
<reference evidence="2 3" key="1">
    <citation type="journal article" date="2011" name="J. Bacteriol.">
        <title>Complete genome sequence of Melissococcus plutonius ATCC 35311.</title>
        <authorList>
            <person name="Okumura K."/>
            <person name="Arai R."/>
            <person name="Okura M."/>
            <person name="Kirikae T."/>
            <person name="Takamatsu D."/>
            <person name="Osaki M."/>
            <person name="Miyoshi-Akiyama T."/>
        </authorList>
    </citation>
    <scope>NUCLEOTIDE SEQUENCE [LARGE SCALE GENOMIC DNA]</scope>
    <source>
        <strain evidence="3">ATCC 35311 / CIP 104052 / LMG 20360 / NCIMB 702443</strain>
    </source>
</reference>
<dbReference type="Gene3D" id="3.40.50.970">
    <property type="match status" value="1"/>
</dbReference>
<evidence type="ECO:0000313" key="3">
    <source>
        <dbReference type="Proteomes" id="UP000008456"/>
    </source>
</evidence>
<dbReference type="PANTHER" id="PTHR31273:SF0">
    <property type="entry name" value="PHOSPHOKETOLASE-RELATED"/>
    <property type="match status" value="1"/>
</dbReference>
<dbReference type="GO" id="GO:0047905">
    <property type="term" value="F:fructose-6-phosphate phosphoketolase activity"/>
    <property type="evidence" value="ECO:0007669"/>
    <property type="project" value="UniProtKB-EC"/>
</dbReference>
<dbReference type="InterPro" id="IPR018970">
    <property type="entry name" value="Xul5P/Fru6P_PKetolase_N"/>
</dbReference>
<keyword evidence="3" id="KW-1185">Reference proteome</keyword>
<dbReference type="SUPFAM" id="SSF52518">
    <property type="entry name" value="Thiamin diphosphate-binding fold (THDP-binding)"/>
    <property type="match status" value="1"/>
</dbReference>
<dbReference type="HOGENOM" id="CLU_2302534_0_0_9"/>
<dbReference type="EC" id="4.1.2.9" evidence="2"/>
<dbReference type="KEGG" id="mps:MPTP_0460"/>
<evidence type="ECO:0000259" key="1">
    <source>
        <dbReference type="Pfam" id="PF09364"/>
    </source>
</evidence>
<dbReference type="EC" id="4.1.2.22" evidence="2"/>
<dbReference type="PANTHER" id="PTHR31273">
    <property type="entry name" value="PHOSPHOKETOLASE-RELATED"/>
    <property type="match status" value="1"/>
</dbReference>
<dbReference type="Pfam" id="PF09364">
    <property type="entry name" value="XFP_N"/>
    <property type="match status" value="1"/>
</dbReference>
<evidence type="ECO:0000313" key="2">
    <source>
        <dbReference type="EMBL" id="BAK20939.1"/>
    </source>
</evidence>
<reference key="2">
    <citation type="submission" date="2011-04" db="EMBL/GenBank/DDBJ databases">
        <title>Whole genome sequence of Melissococcus plutonius ATCC 35311.</title>
        <authorList>
            <person name="Okumura K."/>
            <person name="Arai R."/>
            <person name="Osaki M."/>
            <person name="Okura M."/>
            <person name="Kirikae T."/>
            <person name="Takamatsu D."/>
            <person name="Akiyama T."/>
        </authorList>
    </citation>
    <scope>NUCLEOTIDE SEQUENCE</scope>
    <source>
        <strain>ATCC 35311</strain>
    </source>
</reference>
<protein>
    <submittedName>
        <fullName evidence="2">Xylulose-5-phosphate phosphoketolase, fructose-6-phosphate phosphoketolase</fullName>
        <ecNumber evidence="2">4.1.2.22</ecNumber>
        <ecNumber evidence="2">4.1.2.9</ecNumber>
    </submittedName>
</protein>
<dbReference type="AlphaFoldDB" id="F3Y8W1"/>
<keyword evidence="2" id="KW-0456">Lyase</keyword>
<dbReference type="GO" id="GO:0005975">
    <property type="term" value="P:carbohydrate metabolic process"/>
    <property type="evidence" value="ECO:0007669"/>
    <property type="project" value="InterPro"/>
</dbReference>
<gene>
    <name evidence="2" type="ordered locus">MPTP_0460</name>
</gene>
<dbReference type="InterPro" id="IPR005593">
    <property type="entry name" value="Xul5P/Fru6P_PKetolase"/>
</dbReference>